<feature type="non-terminal residue" evidence="2">
    <location>
        <position position="92"/>
    </location>
</feature>
<protein>
    <recommendedName>
        <fullName evidence="1">PiggyBac transposable element-derived protein domain-containing protein</fullName>
    </recommendedName>
</protein>
<evidence type="ECO:0000313" key="2">
    <source>
        <dbReference type="EMBL" id="CEK80241.1"/>
    </source>
</evidence>
<sequence>MLWASIGAHSEQAYEDYWSTSAKNFIYHSPGFWTVMESESFLDLWAFVHLVHKEDSSLDNTDKLYKVRPVLNVLLPKFRHYYSPSQHLSLDE</sequence>
<gene>
    <name evidence="2" type="primary">ORF119845</name>
</gene>
<dbReference type="PANTHER" id="PTHR46599">
    <property type="entry name" value="PIGGYBAC TRANSPOSABLE ELEMENT-DERIVED PROTEIN 4"/>
    <property type="match status" value="1"/>
</dbReference>
<dbReference type="PANTHER" id="PTHR46599:SF3">
    <property type="entry name" value="PIGGYBAC TRANSPOSABLE ELEMENT-DERIVED PROTEIN 4"/>
    <property type="match status" value="1"/>
</dbReference>
<evidence type="ECO:0000259" key="1">
    <source>
        <dbReference type="Pfam" id="PF13843"/>
    </source>
</evidence>
<name>A0A0B7AJM7_9EUPU</name>
<dbReference type="InterPro" id="IPR029526">
    <property type="entry name" value="PGBD"/>
</dbReference>
<proteinExistence type="predicted"/>
<dbReference type="EMBL" id="HACG01033376">
    <property type="protein sequence ID" value="CEK80241.1"/>
    <property type="molecule type" value="Transcribed_RNA"/>
</dbReference>
<feature type="domain" description="PiggyBac transposable element-derived protein" evidence="1">
    <location>
        <begin position="8"/>
        <end position="92"/>
    </location>
</feature>
<organism evidence="2">
    <name type="scientific">Arion vulgaris</name>
    <dbReference type="NCBI Taxonomy" id="1028688"/>
    <lineage>
        <taxon>Eukaryota</taxon>
        <taxon>Metazoa</taxon>
        <taxon>Spiralia</taxon>
        <taxon>Lophotrochozoa</taxon>
        <taxon>Mollusca</taxon>
        <taxon>Gastropoda</taxon>
        <taxon>Heterobranchia</taxon>
        <taxon>Euthyneura</taxon>
        <taxon>Panpulmonata</taxon>
        <taxon>Eupulmonata</taxon>
        <taxon>Stylommatophora</taxon>
        <taxon>Helicina</taxon>
        <taxon>Arionoidea</taxon>
        <taxon>Arionidae</taxon>
        <taxon>Arion</taxon>
    </lineage>
</organism>
<accession>A0A0B7AJM7</accession>
<dbReference type="Pfam" id="PF13843">
    <property type="entry name" value="DDE_Tnp_1_7"/>
    <property type="match status" value="1"/>
</dbReference>
<reference evidence="2" key="1">
    <citation type="submission" date="2014-12" db="EMBL/GenBank/DDBJ databases">
        <title>Insight into the proteome of Arion vulgaris.</title>
        <authorList>
            <person name="Aradska J."/>
            <person name="Bulat T."/>
            <person name="Smidak R."/>
            <person name="Sarate P."/>
            <person name="Gangsoo J."/>
            <person name="Sialana F."/>
            <person name="Bilban M."/>
            <person name="Lubec G."/>
        </authorList>
    </citation>
    <scope>NUCLEOTIDE SEQUENCE</scope>
    <source>
        <tissue evidence="2">Skin</tissue>
    </source>
</reference>
<dbReference type="AlphaFoldDB" id="A0A0B7AJM7"/>